<keyword evidence="1" id="KW-0175">Coiled coil</keyword>
<evidence type="ECO:0000313" key="3">
    <source>
        <dbReference type="Proteomes" id="UP000481872"/>
    </source>
</evidence>
<dbReference type="AlphaFoldDB" id="A0A6M0GYW5"/>
<evidence type="ECO:0000313" key="2">
    <source>
        <dbReference type="EMBL" id="NEU03519.1"/>
    </source>
</evidence>
<keyword evidence="3" id="KW-1185">Reference proteome</keyword>
<protein>
    <submittedName>
        <fullName evidence="2">Uncharacterized protein</fullName>
    </submittedName>
</protein>
<dbReference type="EMBL" id="JAAGPU010000001">
    <property type="protein sequence ID" value="NEU03519.1"/>
    <property type="molecule type" value="Genomic_DNA"/>
</dbReference>
<name>A0A6M0GYW5_9CLOT</name>
<organism evidence="2 3">
    <name type="scientific">Clostridium senegalense</name>
    <dbReference type="NCBI Taxonomy" id="1465809"/>
    <lineage>
        <taxon>Bacteria</taxon>
        <taxon>Bacillati</taxon>
        <taxon>Bacillota</taxon>
        <taxon>Clostridia</taxon>
        <taxon>Eubacteriales</taxon>
        <taxon>Clostridiaceae</taxon>
        <taxon>Clostridium</taxon>
    </lineage>
</organism>
<comment type="caution">
    <text evidence="2">The sequence shown here is derived from an EMBL/GenBank/DDBJ whole genome shotgun (WGS) entry which is preliminary data.</text>
</comment>
<gene>
    <name evidence="2" type="ORF">G3M99_01355</name>
</gene>
<accession>A0A6M0GYW5</accession>
<reference evidence="2 3" key="1">
    <citation type="submission" date="2020-02" db="EMBL/GenBank/DDBJ databases">
        <title>Genome assembly of a novel Clostridium senegalense strain.</title>
        <authorList>
            <person name="Gupta T.B."/>
            <person name="Jauregui R."/>
            <person name="Maclean P."/>
            <person name="Nawarathana A."/>
            <person name="Brightwell G."/>
        </authorList>
    </citation>
    <scope>NUCLEOTIDE SEQUENCE [LARGE SCALE GENOMIC DNA]</scope>
    <source>
        <strain evidence="2 3">AGRFS4</strain>
    </source>
</reference>
<evidence type="ECO:0000256" key="1">
    <source>
        <dbReference type="SAM" id="Coils"/>
    </source>
</evidence>
<feature type="coiled-coil region" evidence="1">
    <location>
        <begin position="30"/>
        <end position="75"/>
    </location>
</feature>
<dbReference type="RefSeq" id="WP_199868864.1">
    <property type="nucleotide sequence ID" value="NZ_JAAGPU010000001.1"/>
</dbReference>
<dbReference type="Proteomes" id="UP000481872">
    <property type="component" value="Unassembled WGS sequence"/>
</dbReference>
<proteinExistence type="predicted"/>
<sequence>MLIILVFIASIIIIFSVKDLKKNKNFSQILNETEDSLDDIDVKIGKLRREFSETILNLQLEIEDLKNIVEKDSSKEDGIRYDKIKDEYITKNKIYSTNKNMKNTELNIETNSNNCTVSLSENSVKVEQIKALYSQNFSVEEIADKLKLGKGEVLLIEELYLK</sequence>